<comment type="caution">
    <text evidence="1">The sequence shown here is derived from an EMBL/GenBank/DDBJ whole genome shotgun (WGS) entry which is preliminary data.</text>
</comment>
<keyword evidence="2" id="KW-1185">Reference proteome</keyword>
<organism evidence="1 2">
    <name type="scientific">Streptomyces sulfonofaciens</name>
    <dbReference type="NCBI Taxonomy" id="68272"/>
    <lineage>
        <taxon>Bacteria</taxon>
        <taxon>Bacillati</taxon>
        <taxon>Actinomycetota</taxon>
        <taxon>Actinomycetes</taxon>
        <taxon>Kitasatosporales</taxon>
        <taxon>Streptomycetaceae</taxon>
        <taxon>Streptomyces</taxon>
    </lineage>
</organism>
<name>A0A919GDT1_9ACTN</name>
<dbReference type="EMBL" id="BNCD01000013">
    <property type="protein sequence ID" value="GHH82733.1"/>
    <property type="molecule type" value="Genomic_DNA"/>
</dbReference>
<dbReference type="AlphaFoldDB" id="A0A919GDT1"/>
<gene>
    <name evidence="1" type="ORF">GCM10018793_43050</name>
</gene>
<accession>A0A919GDT1</accession>
<evidence type="ECO:0000313" key="1">
    <source>
        <dbReference type="EMBL" id="GHH82733.1"/>
    </source>
</evidence>
<sequence>MTVGICCGAETVSASTIPSSGPLYTPNALHGPRLPGGEAQVDRRTKGGGRQVTSKVLTCHLRRHYWVCWPWNRPVDTT</sequence>
<proteinExistence type="predicted"/>
<evidence type="ECO:0000313" key="2">
    <source>
        <dbReference type="Proteomes" id="UP000603708"/>
    </source>
</evidence>
<protein>
    <submittedName>
        <fullName evidence="1">Uncharacterized protein</fullName>
    </submittedName>
</protein>
<dbReference type="Proteomes" id="UP000603708">
    <property type="component" value="Unassembled WGS sequence"/>
</dbReference>
<reference evidence="1" key="2">
    <citation type="submission" date="2020-09" db="EMBL/GenBank/DDBJ databases">
        <authorList>
            <person name="Sun Q."/>
            <person name="Ohkuma M."/>
        </authorList>
    </citation>
    <scope>NUCLEOTIDE SEQUENCE</scope>
    <source>
        <strain evidence="1">JCM 5069</strain>
    </source>
</reference>
<reference evidence="1" key="1">
    <citation type="journal article" date="2014" name="Int. J. Syst. Evol. Microbiol.">
        <title>Complete genome sequence of Corynebacterium casei LMG S-19264T (=DSM 44701T), isolated from a smear-ripened cheese.</title>
        <authorList>
            <consortium name="US DOE Joint Genome Institute (JGI-PGF)"/>
            <person name="Walter F."/>
            <person name="Albersmeier A."/>
            <person name="Kalinowski J."/>
            <person name="Ruckert C."/>
        </authorList>
    </citation>
    <scope>NUCLEOTIDE SEQUENCE</scope>
    <source>
        <strain evidence="1">JCM 5069</strain>
    </source>
</reference>